<feature type="compositionally biased region" description="Low complexity" evidence="1">
    <location>
        <begin position="565"/>
        <end position="580"/>
    </location>
</feature>
<evidence type="ECO:0000313" key="3">
    <source>
        <dbReference type="Proteomes" id="UP001182556"/>
    </source>
</evidence>
<feature type="compositionally biased region" description="Polar residues" evidence="1">
    <location>
        <begin position="600"/>
        <end position="613"/>
    </location>
</feature>
<feature type="region of interest" description="Disordered" evidence="1">
    <location>
        <begin position="715"/>
        <end position="742"/>
    </location>
</feature>
<feature type="compositionally biased region" description="Polar residues" evidence="1">
    <location>
        <begin position="226"/>
        <end position="237"/>
    </location>
</feature>
<feature type="compositionally biased region" description="Basic and acidic residues" evidence="1">
    <location>
        <begin position="480"/>
        <end position="490"/>
    </location>
</feature>
<evidence type="ECO:0008006" key="4">
    <source>
        <dbReference type="Google" id="ProtNLM"/>
    </source>
</evidence>
<reference evidence="2" key="1">
    <citation type="submission" date="2023-02" db="EMBL/GenBank/DDBJ databases">
        <title>Identification and recombinant expression of a fungal hydrolase from Papiliotrema laurentii that hydrolyzes apple cutin and clears colloidal polyester polyurethane.</title>
        <authorList>
            <consortium name="DOE Joint Genome Institute"/>
            <person name="Roman V.A."/>
            <person name="Bojanowski C."/>
            <person name="Crable B.R."/>
            <person name="Wagner D.N."/>
            <person name="Hung C.S."/>
            <person name="Nadeau L.J."/>
            <person name="Schratz L."/>
            <person name="Haridas S."/>
            <person name="Pangilinan J."/>
            <person name="Lipzen A."/>
            <person name="Na H."/>
            <person name="Yan M."/>
            <person name="Ng V."/>
            <person name="Grigoriev I.V."/>
            <person name="Spatafora J.W."/>
            <person name="Barlow D."/>
            <person name="Biffinger J."/>
            <person name="Kelley-Loughnane N."/>
            <person name="Varaljay V.A."/>
            <person name="Crookes-Goodson W.J."/>
        </authorList>
    </citation>
    <scope>NUCLEOTIDE SEQUENCE</scope>
    <source>
        <strain evidence="2">5307AH</strain>
    </source>
</reference>
<evidence type="ECO:0000313" key="2">
    <source>
        <dbReference type="EMBL" id="KAK1922600.1"/>
    </source>
</evidence>
<gene>
    <name evidence="2" type="ORF">DB88DRAFT_495685</name>
</gene>
<proteinExistence type="predicted"/>
<feature type="compositionally biased region" description="Acidic residues" evidence="1">
    <location>
        <begin position="21"/>
        <end position="44"/>
    </location>
</feature>
<feature type="compositionally biased region" description="Polar residues" evidence="1">
    <location>
        <begin position="650"/>
        <end position="668"/>
    </location>
</feature>
<accession>A0AAD9FKF8</accession>
<sequence length="1275" mass="138506">MPPANLEFAKVQLGPPLAETSESEVSENGSDFESDLTDKEDDPDEEYAVDAIKYAYWLKKKNGVKAQWYYGILWGGYLKTESEMDIPSEGIAEDDDLKQDQVYQFWSSFNVHEVPTARLPPGKREPKEPLSKSLKYPHIFECPAWRMKEWLKEASPKRSFSTYLARRQYIKNNSDRPHLTPVPKKYSDYYVLKQEERRRKKDEATAAKPGAASRANPTESEWEKSNGGTQSKESTPVPSAPPNNEDEQEVIDMITETVQPPSPGLFGLSDLGSAAGGEPSKALTKPAPISSTRTKRKLQTSLSKPKTKSKKNKNGSLAKSSATPAKPIPPATNRLNGLGKIKKKGSDPLFYPPLSPPSTADKSTHLFGEAVSGIFEPELPAHGSNSLATDERPPTPFSATPAREPVASQQPDPIASKRSATVGSSEKIPQPTESVPSLLEQTRAILARQAAEAKPKSDAALIETEACQTKTVASTSSAKPKGESKPDLSSRPRYQQPVRMKFIDEAINPEANPYLPPGPGGTLGKPGPSFKPPRGSSASHPPLSAIGSKPATDPDQSSLGSTARSLGSASATPLLASATTIPSHRGSHQVQPPRHFSALAEQSVQASSTQAIPTGSRMDRFAPLPDQSTSYGAARFPPPASRGPKVHAASSGTVSSQIVQSNGHTMNKSGPVPRAPQAYHPRQPGPPTDIRQSNLAHLPSQTPLAPVFNPAADPRRRAVAPGQSPGPQQNPPHPYGHMSPTDFHALRANRSPVRDNRKLSQEGAPPVDKICDFRADIQLTPNVDTHFKFGLLKGSTAPWAERLNLTRFFLSSPRPSPIQIAMEEVDDICLTGILNLGGQVAEWCRPTLVQEHSGTHTASKGDYESLKERICKGRRAFVAYTEYTPERGVSNHYAIVLASPDATDLRLIGLGHWTADTIKLGLFIVALPLTSVPVPSLPNPVRPALDIPSNPGPPQFPPTVSVLESYGFHDAFLGSLSGTKVMKYPGEDGPTDFLHGILSAKLKAVNAIPASEVDTSLVLNQKFGKTLKSSSIRTNLLRRTAFYAYGPSIQLYPSQWGLTPIWLKGGLVTFSPTTILRNPDAFSDIMKMIRTVDTWAAYVLPGVVQWCRDSWNMPLRCPEPTRSFEELTRSLCFDESILPLSGALSSSGGGLAVSCAPPVIHNADGCRKWMEWLRRVTEEKSFNKLVDHCIGVTSRDFSARTASGVTGKATDLELIDLERAQIEDMIAMRARPHLLPYRRYIYIGGTSLAEDVRAQIREIEFVSPGDFSAVLSGAM</sequence>
<name>A0AAD9FKF8_PAPLA</name>
<organism evidence="2 3">
    <name type="scientific">Papiliotrema laurentii</name>
    <name type="common">Cryptococcus laurentii</name>
    <dbReference type="NCBI Taxonomy" id="5418"/>
    <lineage>
        <taxon>Eukaryota</taxon>
        <taxon>Fungi</taxon>
        <taxon>Dikarya</taxon>
        <taxon>Basidiomycota</taxon>
        <taxon>Agaricomycotina</taxon>
        <taxon>Tremellomycetes</taxon>
        <taxon>Tremellales</taxon>
        <taxon>Rhynchogastremaceae</taxon>
        <taxon>Papiliotrema</taxon>
    </lineage>
</organism>
<feature type="region of interest" description="Disordered" evidence="1">
    <location>
        <begin position="1"/>
        <end position="44"/>
    </location>
</feature>
<feature type="region of interest" description="Disordered" evidence="1">
    <location>
        <begin position="197"/>
        <end position="440"/>
    </location>
</feature>
<comment type="caution">
    <text evidence="2">The sequence shown here is derived from an EMBL/GenBank/DDBJ whole genome shotgun (WGS) entry which is preliminary data.</text>
</comment>
<dbReference type="Proteomes" id="UP001182556">
    <property type="component" value="Unassembled WGS sequence"/>
</dbReference>
<feature type="region of interest" description="Disordered" evidence="1">
    <location>
        <begin position="468"/>
        <end position="694"/>
    </location>
</feature>
<evidence type="ECO:0000256" key="1">
    <source>
        <dbReference type="SAM" id="MobiDB-lite"/>
    </source>
</evidence>
<keyword evidence="3" id="KW-1185">Reference proteome</keyword>
<dbReference type="AlphaFoldDB" id="A0AAD9FKF8"/>
<feature type="compositionally biased region" description="Polar residues" evidence="1">
    <location>
        <begin position="468"/>
        <end position="478"/>
    </location>
</feature>
<feature type="compositionally biased region" description="Polar residues" evidence="1">
    <location>
        <begin position="554"/>
        <end position="564"/>
    </location>
</feature>
<protein>
    <recommendedName>
        <fullName evidence="4">Chromo domain-containing protein</fullName>
    </recommendedName>
</protein>
<dbReference type="EMBL" id="JAODAN010000008">
    <property type="protein sequence ID" value="KAK1922600.1"/>
    <property type="molecule type" value="Genomic_DNA"/>
</dbReference>